<dbReference type="SUPFAM" id="SSF56059">
    <property type="entry name" value="Glutathione synthetase ATP-binding domain-like"/>
    <property type="match status" value="1"/>
</dbReference>
<evidence type="ECO:0008006" key="3">
    <source>
        <dbReference type="Google" id="ProtNLM"/>
    </source>
</evidence>
<dbReference type="KEGG" id="agi:FSB73_06025"/>
<accession>A0A5B8VJU8</accession>
<reference evidence="1 2" key="1">
    <citation type="journal article" date="2017" name="Int. J. Syst. Evol. Microbiol.">
        <title>Arachidicoccus ginsenosidivorans sp. nov., with ginsenoside-converting activity isolated from ginseng cultivating soil.</title>
        <authorList>
            <person name="Siddiqi M.Z."/>
            <person name="Aslam Z."/>
            <person name="Im W.T."/>
        </authorList>
    </citation>
    <scope>NUCLEOTIDE SEQUENCE [LARGE SCALE GENOMIC DNA]</scope>
    <source>
        <strain evidence="1 2">Gsoil 809</strain>
    </source>
</reference>
<protein>
    <recommendedName>
        <fullName evidence="3">Circularly permuted type 2 ATP-grasp protein</fullName>
    </recommendedName>
</protein>
<evidence type="ECO:0000313" key="1">
    <source>
        <dbReference type="EMBL" id="QEC71301.1"/>
    </source>
</evidence>
<keyword evidence="2" id="KW-1185">Reference proteome</keyword>
<gene>
    <name evidence="1" type="ORF">FSB73_06025</name>
</gene>
<proteinExistence type="predicted"/>
<evidence type="ECO:0000313" key="2">
    <source>
        <dbReference type="Proteomes" id="UP000321291"/>
    </source>
</evidence>
<dbReference type="EMBL" id="CP042434">
    <property type="protein sequence ID" value="QEC71301.1"/>
    <property type="molecule type" value="Genomic_DNA"/>
</dbReference>
<dbReference type="OrthoDB" id="108192at2"/>
<dbReference type="Proteomes" id="UP000321291">
    <property type="component" value="Chromosome"/>
</dbReference>
<sequence>MLAQPRHQFNKDFTEAQYQAYLQVIQADFPGALDFRVAESPVFVSTDFLHKMQATCDYIITQVKQPDFLAKTGSAIPKGLRVPGPEGRPHFLIFDFGICEDPNSPGHYIPQLVEMQGFPTLFAYQLKQYQAAAGSYKLPAGFTPFINDLDEQKVKQILADLLKGQENPDNTQPHTVLLELFPEKQKTRIDFLYTEKYFGIPTVCLTEIRKVGNQLFYHRNGKDILIERIYNRLIFDELSNQSAIVKKQAALLMQPLDVSWVTHPNWFYRLSKFTLPLLNDPGIPETRLLSDFNKWPTDLENYVLKPLFSFAGNGVVIDVTSADIEAIAKDQYKNYILQKKVNYAPAIKTPDGPAKAEIRLFYVWPDELDTPIAICNLARLTKGNMVGVSQNKNKTWVGGSFALFGQTSKEKS</sequence>
<name>A0A5B8VJU8_9BACT</name>
<dbReference type="RefSeq" id="WP_146780575.1">
    <property type="nucleotide sequence ID" value="NZ_CP042434.1"/>
</dbReference>
<organism evidence="1 2">
    <name type="scientific">Arachidicoccus ginsenosidivorans</name>
    <dbReference type="NCBI Taxonomy" id="496057"/>
    <lineage>
        <taxon>Bacteria</taxon>
        <taxon>Pseudomonadati</taxon>
        <taxon>Bacteroidota</taxon>
        <taxon>Chitinophagia</taxon>
        <taxon>Chitinophagales</taxon>
        <taxon>Chitinophagaceae</taxon>
        <taxon>Arachidicoccus</taxon>
    </lineage>
</organism>
<dbReference type="AlphaFoldDB" id="A0A5B8VJU8"/>